<dbReference type="OrthoDB" id="7703705at2759"/>
<evidence type="ECO:0000313" key="2">
    <source>
        <dbReference type="RefSeq" id="XP_011313256.1"/>
    </source>
</evidence>
<dbReference type="Proteomes" id="UP000694866">
    <property type="component" value="Unplaced"/>
</dbReference>
<sequence length="111" mass="13284">MRMERVSEKLAVARKESSHVSFTRYSTCRLTFLYFLGNFFDNSMADERKMMANPQKNLKAQILHEYTSNKTLPLEGIPRTMSQNCCFWIDFVKIRMLMMNGKKRDENYFKF</sequence>
<dbReference type="GeneID" id="105272731"/>
<dbReference type="RefSeq" id="XP_011313256.1">
    <property type="nucleotide sequence ID" value="XM_011314954.1"/>
</dbReference>
<proteinExistence type="predicted"/>
<accession>A0A9R1U8V1</accession>
<gene>
    <name evidence="2" type="primary">LOC105272731</name>
</gene>
<organism evidence="1 2">
    <name type="scientific">Fopius arisanus</name>
    <dbReference type="NCBI Taxonomy" id="64838"/>
    <lineage>
        <taxon>Eukaryota</taxon>
        <taxon>Metazoa</taxon>
        <taxon>Ecdysozoa</taxon>
        <taxon>Arthropoda</taxon>
        <taxon>Hexapoda</taxon>
        <taxon>Insecta</taxon>
        <taxon>Pterygota</taxon>
        <taxon>Neoptera</taxon>
        <taxon>Endopterygota</taxon>
        <taxon>Hymenoptera</taxon>
        <taxon>Apocrita</taxon>
        <taxon>Ichneumonoidea</taxon>
        <taxon>Braconidae</taxon>
        <taxon>Opiinae</taxon>
        <taxon>Fopius</taxon>
    </lineage>
</organism>
<dbReference type="KEGG" id="fas:105272731"/>
<name>A0A9R1U8V1_9HYME</name>
<evidence type="ECO:0000313" key="1">
    <source>
        <dbReference type="Proteomes" id="UP000694866"/>
    </source>
</evidence>
<keyword evidence="1" id="KW-1185">Reference proteome</keyword>
<reference evidence="2" key="1">
    <citation type="submission" date="2025-08" db="UniProtKB">
        <authorList>
            <consortium name="RefSeq"/>
        </authorList>
    </citation>
    <scope>IDENTIFICATION</scope>
    <source>
        <strain evidence="2">USDA-PBARC FA_bdor</strain>
        <tissue evidence="2">Whole organism</tissue>
    </source>
</reference>
<dbReference type="AlphaFoldDB" id="A0A9R1U8V1"/>
<protein>
    <submittedName>
        <fullName evidence="2">Uncharacterized protein</fullName>
    </submittedName>
</protein>